<dbReference type="CDD" id="cd01428">
    <property type="entry name" value="ADK"/>
    <property type="match status" value="1"/>
</dbReference>
<keyword evidence="11" id="KW-1185">Reference proteome</keyword>
<dbReference type="HAMAP" id="MF_03169">
    <property type="entry name" value="Adenylate_kinase_AK3"/>
    <property type="match status" value="1"/>
</dbReference>
<dbReference type="PROSITE" id="PS00113">
    <property type="entry name" value="ADENYLATE_KINASE"/>
    <property type="match status" value="1"/>
</dbReference>
<feature type="binding site" evidence="7">
    <location>
        <position position="37"/>
    </location>
    <ligand>
        <name>AMP</name>
        <dbReference type="ChEBI" id="CHEBI:456215"/>
    </ligand>
</feature>
<dbReference type="OrthoDB" id="439792at2759"/>
<keyword evidence="2 7" id="KW-0808">Transferase</keyword>
<dbReference type="NCBIfam" id="TIGR01351">
    <property type="entry name" value="adk"/>
    <property type="match status" value="1"/>
</dbReference>
<dbReference type="AlphaFoldDB" id="A0A5N5SHW5"/>
<feature type="binding site" evidence="7">
    <location>
        <position position="122"/>
    </location>
    <ligand>
        <name>GTP</name>
        <dbReference type="ChEBI" id="CHEBI:37565"/>
    </ligand>
</feature>
<feature type="region of interest" description="Disordered" evidence="8">
    <location>
        <begin position="134"/>
        <end position="157"/>
    </location>
</feature>
<comment type="domain">
    <text evidence="7">Consists of three domains, a large central CORE domain and two small peripheral domains, NMPbind and LID, which undergo movements during catalysis. The LID domain closes over the site of phosphoryl transfer upon GTP binding. Assembling and dissambling the active center during each catalytic cycle provides an effective means to prevent GTP hydrolysis.</text>
</comment>
<evidence type="ECO:0000256" key="2">
    <source>
        <dbReference type="ARBA" id="ARBA00022679"/>
    </source>
</evidence>
<feature type="binding site" evidence="7">
    <location>
        <begin position="58"/>
        <end position="60"/>
    </location>
    <ligand>
        <name>AMP</name>
        <dbReference type="ChEBI" id="CHEBI:456215"/>
    </ligand>
</feature>
<dbReference type="EC" id="2.7.4.10" evidence="7"/>
<dbReference type="InterPro" id="IPR000850">
    <property type="entry name" value="Adenylat/UMP-CMP_kin"/>
</dbReference>
<dbReference type="GO" id="GO:0046039">
    <property type="term" value="P:GTP metabolic process"/>
    <property type="evidence" value="ECO:0007669"/>
    <property type="project" value="UniProtKB-UniRule"/>
</dbReference>
<evidence type="ECO:0000313" key="11">
    <source>
        <dbReference type="Proteomes" id="UP000326759"/>
    </source>
</evidence>
<evidence type="ECO:0000256" key="8">
    <source>
        <dbReference type="SAM" id="MobiDB-lite"/>
    </source>
</evidence>
<comment type="subcellular location">
    <subcellularLocation>
        <location evidence="1 7">Mitochondrion matrix</location>
    </subcellularLocation>
</comment>
<dbReference type="GO" id="GO:0046041">
    <property type="term" value="P:ITP metabolic process"/>
    <property type="evidence" value="ECO:0007669"/>
    <property type="project" value="UniProtKB-UniRule"/>
</dbReference>
<gene>
    <name evidence="10" type="primary">AK3</name>
    <name evidence="10" type="ORF">Anas_02299</name>
</gene>
<comment type="caution">
    <text evidence="10">The sequence shown here is derived from an EMBL/GenBank/DDBJ whole genome shotgun (WGS) entry which is preliminary data.</text>
</comment>
<feature type="binding site" evidence="7">
    <location>
        <position position="92"/>
    </location>
    <ligand>
        <name>AMP</name>
        <dbReference type="ChEBI" id="CHEBI:456215"/>
    </ligand>
</feature>
<keyword evidence="4 7" id="KW-0418">Kinase</keyword>
<organism evidence="10 11">
    <name type="scientific">Armadillidium nasatum</name>
    <dbReference type="NCBI Taxonomy" id="96803"/>
    <lineage>
        <taxon>Eukaryota</taxon>
        <taxon>Metazoa</taxon>
        <taxon>Ecdysozoa</taxon>
        <taxon>Arthropoda</taxon>
        <taxon>Crustacea</taxon>
        <taxon>Multicrustacea</taxon>
        <taxon>Malacostraca</taxon>
        <taxon>Eumalacostraca</taxon>
        <taxon>Peracarida</taxon>
        <taxon>Isopoda</taxon>
        <taxon>Oniscidea</taxon>
        <taxon>Crinocheta</taxon>
        <taxon>Armadillidiidae</taxon>
        <taxon>Armadillidium</taxon>
    </lineage>
</organism>
<dbReference type="FunFam" id="3.40.50.300:FF:000106">
    <property type="entry name" value="Adenylate kinase mitochondrial"/>
    <property type="match status" value="1"/>
</dbReference>
<evidence type="ECO:0000256" key="4">
    <source>
        <dbReference type="ARBA" id="ARBA00022777"/>
    </source>
</evidence>
<comment type="caution">
    <text evidence="7">Lacks conserved residue(s) required for the propagation of feature annotation.</text>
</comment>
<dbReference type="GO" id="GO:0006172">
    <property type="term" value="P:ADP biosynthetic process"/>
    <property type="evidence" value="ECO:0007669"/>
    <property type="project" value="UniProtKB-UniRule"/>
</dbReference>
<dbReference type="HAMAP" id="MF_00235">
    <property type="entry name" value="Adenylate_kinase_Adk"/>
    <property type="match status" value="1"/>
</dbReference>
<feature type="binding site" evidence="7">
    <location>
        <begin position="85"/>
        <end position="88"/>
    </location>
    <ligand>
        <name>AMP</name>
        <dbReference type="ChEBI" id="CHEBI:456215"/>
    </ligand>
</feature>
<dbReference type="EMBL" id="SEYY01024902">
    <property type="protein sequence ID" value="KAB7493795.1"/>
    <property type="molecule type" value="Genomic_DNA"/>
</dbReference>
<feature type="binding site" evidence="7">
    <location>
        <position position="195"/>
    </location>
    <ligand>
        <name>GTP</name>
        <dbReference type="ChEBI" id="CHEBI:37565"/>
    </ligand>
</feature>
<feature type="region of interest" description="NMPbind" evidence="7">
    <location>
        <begin position="31"/>
        <end position="60"/>
    </location>
</feature>
<comment type="catalytic activity">
    <reaction evidence="7">
        <text>a ribonucleoside 5'-triphosphate + AMP = a ribonucleoside 5'-diphosphate + ADP</text>
        <dbReference type="Rhea" id="RHEA:13749"/>
        <dbReference type="ChEBI" id="CHEBI:57930"/>
        <dbReference type="ChEBI" id="CHEBI:61557"/>
        <dbReference type="ChEBI" id="CHEBI:456215"/>
        <dbReference type="ChEBI" id="CHEBI:456216"/>
        <dbReference type="EC" id="2.7.4.10"/>
    </reaction>
</comment>
<dbReference type="InterPro" id="IPR036193">
    <property type="entry name" value="ADK_active_lid_dom_sf"/>
</dbReference>
<feature type="binding site" evidence="7">
    <location>
        <position position="155"/>
    </location>
    <ligand>
        <name>AMP</name>
        <dbReference type="ChEBI" id="CHEBI:456215"/>
    </ligand>
</feature>
<comment type="subunit">
    <text evidence="7">Monomer.</text>
</comment>
<dbReference type="SUPFAM" id="SSF52540">
    <property type="entry name" value="P-loop containing nucleoside triphosphate hydrolases"/>
    <property type="match status" value="1"/>
</dbReference>
<dbReference type="GO" id="GO:0005759">
    <property type="term" value="C:mitochondrial matrix"/>
    <property type="evidence" value="ECO:0007669"/>
    <property type="project" value="UniProtKB-SubCell"/>
</dbReference>
<dbReference type="GO" id="GO:0004017">
    <property type="term" value="F:AMP kinase activity"/>
    <property type="evidence" value="ECO:0007669"/>
    <property type="project" value="InterPro"/>
</dbReference>
<dbReference type="InterPro" id="IPR033690">
    <property type="entry name" value="Adenylat_kinase_CS"/>
</dbReference>
<protein>
    <recommendedName>
        <fullName evidence="7">GTP:AMP phosphotransferase, mitochondrial</fullName>
        <ecNumber evidence="7">2.7.4.10</ecNumber>
    </recommendedName>
    <alternativeName>
        <fullName evidence="7">Adenylate kinase 3</fullName>
        <shortName evidence="7">AK 3</shortName>
    </alternativeName>
</protein>
<evidence type="ECO:0000256" key="3">
    <source>
        <dbReference type="ARBA" id="ARBA00022741"/>
    </source>
</evidence>
<feature type="binding site" evidence="7">
    <location>
        <begin position="131"/>
        <end position="132"/>
    </location>
    <ligand>
        <name>GTP</name>
        <dbReference type="ChEBI" id="CHEBI:37565"/>
    </ligand>
</feature>
<comment type="function">
    <text evidence="7">Involved in maintaining the homeostasis of cellular nucleotides by catalyzing the interconversion of nucleoside phosphates. Has GTP:AMP phosphotransferase and ITP:AMP phosphotransferase activities.</text>
</comment>
<evidence type="ECO:0000313" key="10">
    <source>
        <dbReference type="EMBL" id="KAB7493795.1"/>
    </source>
</evidence>
<feature type="binding site" evidence="7">
    <location>
        <begin position="11"/>
        <end position="16"/>
    </location>
    <ligand>
        <name>GTP</name>
        <dbReference type="ChEBI" id="CHEBI:37565"/>
    </ligand>
</feature>
<sequence>MFRMVILGAPGSGKGTISNRIIRDFALKHLSVGDVLRSHVNNKSSVGQEAESYMKAGKLVPDATMVKLISYELKRLDSVPWLLDGFPRNVSQAKMLTNISKLDLVLSLDVPNQIIIDRIKERWIHEPSGRIYNTSFNPPTVPGKDDVTGEKLTQRPDDAPEAVGRRLTLYSDNTKPILEFYAEKHILKEFRGTESNEIYPRVKLFLEEIIPKELHILEKSN</sequence>
<accession>A0A5N5SHW5</accession>
<dbReference type="GO" id="GO:0046899">
    <property type="term" value="F:nucleoside triphosphate adenylate kinase activity"/>
    <property type="evidence" value="ECO:0007669"/>
    <property type="project" value="UniProtKB-UniRule"/>
</dbReference>
<feature type="binding site" evidence="7">
    <location>
        <position position="166"/>
    </location>
    <ligand>
        <name>AMP</name>
        <dbReference type="ChEBI" id="CHEBI:456215"/>
    </ligand>
</feature>
<dbReference type="InterPro" id="IPR007862">
    <property type="entry name" value="Adenylate_kinase_lid-dom"/>
</dbReference>
<dbReference type="Pfam" id="PF00406">
    <property type="entry name" value="ADK"/>
    <property type="match status" value="1"/>
</dbReference>
<feature type="compositionally biased region" description="Basic and acidic residues" evidence="8">
    <location>
        <begin position="143"/>
        <end position="157"/>
    </location>
</feature>
<dbReference type="InterPro" id="IPR028586">
    <property type="entry name" value="AK3/Ak4_mitochondrial"/>
</dbReference>
<evidence type="ECO:0000259" key="9">
    <source>
        <dbReference type="Pfam" id="PF05191"/>
    </source>
</evidence>
<comment type="similarity">
    <text evidence="7">Belongs to the adenylate kinase family. AK3 subfamily.</text>
</comment>
<dbReference type="PANTHER" id="PTHR23359">
    <property type="entry name" value="NUCLEOTIDE KINASE"/>
    <property type="match status" value="1"/>
</dbReference>
<feature type="domain" description="Adenylate kinase active site lid" evidence="9">
    <location>
        <begin position="122"/>
        <end position="157"/>
    </location>
</feature>
<feature type="region of interest" description="LID" evidence="7">
    <location>
        <begin position="121"/>
        <end position="158"/>
    </location>
</feature>
<dbReference type="SUPFAM" id="SSF57774">
    <property type="entry name" value="Microbial and mitochondrial ADK, insert 'zinc finger' domain"/>
    <property type="match status" value="1"/>
</dbReference>
<dbReference type="GO" id="GO:0046033">
    <property type="term" value="P:AMP metabolic process"/>
    <property type="evidence" value="ECO:0007669"/>
    <property type="project" value="UniProtKB-UniRule"/>
</dbReference>
<evidence type="ECO:0000256" key="7">
    <source>
        <dbReference type="HAMAP-Rule" id="MF_03169"/>
    </source>
</evidence>
<evidence type="ECO:0000256" key="1">
    <source>
        <dbReference type="ARBA" id="ARBA00004305"/>
    </source>
</evidence>
<keyword evidence="5 7" id="KW-0496">Mitochondrion</keyword>
<dbReference type="GO" id="GO:0005525">
    <property type="term" value="F:GTP binding"/>
    <property type="evidence" value="ECO:0007669"/>
    <property type="project" value="UniProtKB-KW"/>
</dbReference>
<proteinExistence type="inferred from homology"/>
<name>A0A5N5SHW5_9CRUS</name>
<dbReference type="PRINTS" id="PR00094">
    <property type="entry name" value="ADENYLTKNASE"/>
</dbReference>
<reference evidence="10 11" key="1">
    <citation type="journal article" date="2019" name="PLoS Biol.">
        <title>Sex chromosomes control vertical transmission of feminizing Wolbachia symbionts in an isopod.</title>
        <authorList>
            <person name="Becking T."/>
            <person name="Chebbi M.A."/>
            <person name="Giraud I."/>
            <person name="Moumen B."/>
            <person name="Laverre T."/>
            <person name="Caubet Y."/>
            <person name="Peccoud J."/>
            <person name="Gilbert C."/>
            <person name="Cordaux R."/>
        </authorList>
    </citation>
    <scope>NUCLEOTIDE SEQUENCE [LARGE SCALE GENOMIC DNA]</scope>
    <source>
        <strain evidence="10">ANa2</strain>
        <tissue evidence="10">Whole body excluding digestive tract and cuticle</tissue>
    </source>
</reference>
<keyword evidence="3 7" id="KW-0547">Nucleotide-binding</keyword>
<dbReference type="Proteomes" id="UP000326759">
    <property type="component" value="Unassembled WGS sequence"/>
</dbReference>
<dbReference type="Pfam" id="PF05191">
    <property type="entry name" value="ADK_lid"/>
    <property type="match status" value="1"/>
</dbReference>
<evidence type="ECO:0000256" key="5">
    <source>
        <dbReference type="ARBA" id="ARBA00023128"/>
    </source>
</evidence>
<evidence type="ECO:0000256" key="6">
    <source>
        <dbReference type="ARBA" id="ARBA00023134"/>
    </source>
</evidence>
<dbReference type="InterPro" id="IPR027417">
    <property type="entry name" value="P-loop_NTPase"/>
</dbReference>
<dbReference type="Gene3D" id="3.40.50.300">
    <property type="entry name" value="P-loop containing nucleotide triphosphate hydrolases"/>
    <property type="match status" value="1"/>
</dbReference>
<dbReference type="InterPro" id="IPR006259">
    <property type="entry name" value="Adenyl_kin_sub"/>
</dbReference>
<dbReference type="GO" id="GO:0005524">
    <property type="term" value="F:ATP binding"/>
    <property type="evidence" value="ECO:0007669"/>
    <property type="project" value="InterPro"/>
</dbReference>
<keyword evidence="6 7" id="KW-0342">GTP-binding</keyword>